<proteinExistence type="predicted"/>
<organism evidence="1 2">
    <name type="scientific">Hymenobacter polaris</name>
    <dbReference type="NCBI Taxonomy" id="2682546"/>
    <lineage>
        <taxon>Bacteria</taxon>
        <taxon>Pseudomonadati</taxon>
        <taxon>Bacteroidota</taxon>
        <taxon>Cytophagia</taxon>
        <taxon>Cytophagales</taxon>
        <taxon>Hymenobacteraceae</taxon>
        <taxon>Hymenobacter</taxon>
    </lineage>
</organism>
<name>A0A7Y0ABN5_9BACT</name>
<protein>
    <recommendedName>
        <fullName evidence="3">STAS/SEC14 domain-containing protein</fullName>
    </recommendedName>
</protein>
<evidence type="ECO:0000313" key="1">
    <source>
        <dbReference type="EMBL" id="NML64358.1"/>
    </source>
</evidence>
<dbReference type="RefSeq" id="WP_169529664.1">
    <property type="nucleotide sequence ID" value="NZ_JABBGH010000001.1"/>
</dbReference>
<dbReference type="Proteomes" id="UP000559626">
    <property type="component" value="Unassembled WGS sequence"/>
</dbReference>
<evidence type="ECO:0008006" key="3">
    <source>
        <dbReference type="Google" id="ProtNLM"/>
    </source>
</evidence>
<dbReference type="AlphaFoldDB" id="A0A7Y0ABN5"/>
<reference evidence="1 2" key="1">
    <citation type="submission" date="2020-04" db="EMBL/GenBank/DDBJ databases">
        <title>Hymenobacter polaris sp. nov., isolated from Arctic soil.</title>
        <authorList>
            <person name="Dahal R.H."/>
        </authorList>
    </citation>
    <scope>NUCLEOTIDE SEQUENCE [LARGE SCALE GENOMIC DNA]</scope>
    <source>
        <strain evidence="1 2">RP-2-7</strain>
    </source>
</reference>
<gene>
    <name evidence="1" type="ORF">HHL22_03985</name>
</gene>
<dbReference type="EMBL" id="JABBGH010000001">
    <property type="protein sequence ID" value="NML64358.1"/>
    <property type="molecule type" value="Genomic_DNA"/>
</dbReference>
<comment type="caution">
    <text evidence="1">The sequence shown here is derived from an EMBL/GenBank/DDBJ whole genome shotgun (WGS) entry which is preliminary data.</text>
</comment>
<sequence>MPLQLLRATPQISIYYDSCNDWLFLDWQGELDLPALQLACLELALVCLPRHYPRVLNSQAQLTSISWDASAWLARYFLPYLVTAGIERVAWVSGRSTRGHDVVHDLLYRLPPVPITFFDDVEMAVDWLQRSRLARPGRPPRRPAGAEAQLLQAVRLFTRWVLGQPARPVFAVANQP</sequence>
<accession>A0A7Y0ABN5</accession>
<keyword evidence="2" id="KW-1185">Reference proteome</keyword>
<evidence type="ECO:0000313" key="2">
    <source>
        <dbReference type="Proteomes" id="UP000559626"/>
    </source>
</evidence>